<organism evidence="2 3">
    <name type="scientific">Egicoccus halophilus</name>
    <dbReference type="NCBI Taxonomy" id="1670830"/>
    <lineage>
        <taxon>Bacteria</taxon>
        <taxon>Bacillati</taxon>
        <taxon>Actinomycetota</taxon>
        <taxon>Nitriliruptoria</taxon>
        <taxon>Egicoccales</taxon>
        <taxon>Egicoccaceae</taxon>
        <taxon>Egicoccus</taxon>
    </lineage>
</organism>
<protein>
    <recommendedName>
        <fullName evidence="1">Antitoxin Xre/MbcA/ParS-like toxin-binding domain-containing protein</fullName>
    </recommendedName>
</protein>
<gene>
    <name evidence="2" type="ORF">GCM10011354_10580</name>
</gene>
<sequence length="96" mass="10388">MYRDDPLDDELELRALLGDEAVDGLHDAAPPGDRAPVEVALDVLRVLQGWVDETAAARWFAQPQKRLEGRTPLQALAGGAFEEVEDAGRAWAAAHG</sequence>
<evidence type="ECO:0000313" key="2">
    <source>
        <dbReference type="EMBL" id="GGI04735.1"/>
    </source>
</evidence>
<comment type="caution">
    <text evidence="2">The sequence shown here is derived from an EMBL/GenBank/DDBJ whole genome shotgun (WGS) entry which is preliminary data.</text>
</comment>
<dbReference type="Proteomes" id="UP000650511">
    <property type="component" value="Unassembled WGS sequence"/>
</dbReference>
<dbReference type="InterPro" id="IPR024467">
    <property type="entry name" value="Xre/MbcA/ParS-like_toxin-bd"/>
</dbReference>
<dbReference type="OrthoDB" id="4762501at2"/>
<name>A0A8J3A6U6_9ACTN</name>
<evidence type="ECO:0000313" key="3">
    <source>
        <dbReference type="Proteomes" id="UP000650511"/>
    </source>
</evidence>
<dbReference type="AlphaFoldDB" id="A0A8J3A6U6"/>
<dbReference type="RefSeq" id="WP_130649763.1">
    <property type="nucleotide sequence ID" value="NZ_BMHA01000003.1"/>
</dbReference>
<feature type="domain" description="Antitoxin Xre/MbcA/ParS-like toxin-binding" evidence="1">
    <location>
        <begin position="52"/>
        <end position="85"/>
    </location>
</feature>
<accession>A0A8J3A6U6</accession>
<reference evidence="2" key="2">
    <citation type="submission" date="2020-09" db="EMBL/GenBank/DDBJ databases">
        <authorList>
            <person name="Sun Q."/>
            <person name="Zhou Y."/>
        </authorList>
    </citation>
    <scope>NUCLEOTIDE SEQUENCE</scope>
    <source>
        <strain evidence="2">CGMCC 1.14988</strain>
    </source>
</reference>
<reference evidence="2" key="1">
    <citation type="journal article" date="2014" name="Int. J. Syst. Evol. Microbiol.">
        <title>Complete genome sequence of Corynebacterium casei LMG S-19264T (=DSM 44701T), isolated from a smear-ripened cheese.</title>
        <authorList>
            <consortium name="US DOE Joint Genome Institute (JGI-PGF)"/>
            <person name="Walter F."/>
            <person name="Albersmeier A."/>
            <person name="Kalinowski J."/>
            <person name="Ruckert C."/>
        </authorList>
    </citation>
    <scope>NUCLEOTIDE SEQUENCE</scope>
    <source>
        <strain evidence="2">CGMCC 1.14988</strain>
    </source>
</reference>
<dbReference type="Pfam" id="PF09722">
    <property type="entry name" value="Xre_MbcA_ParS_C"/>
    <property type="match status" value="1"/>
</dbReference>
<proteinExistence type="predicted"/>
<dbReference type="EMBL" id="BMHA01000003">
    <property type="protein sequence ID" value="GGI04735.1"/>
    <property type="molecule type" value="Genomic_DNA"/>
</dbReference>
<evidence type="ECO:0000259" key="1">
    <source>
        <dbReference type="Pfam" id="PF09722"/>
    </source>
</evidence>
<keyword evidence="3" id="KW-1185">Reference proteome</keyword>